<dbReference type="InterPro" id="IPR018490">
    <property type="entry name" value="cNMP-bd_dom_sf"/>
</dbReference>
<dbReference type="OrthoDB" id="421051at2759"/>
<reference evidence="1 2" key="1">
    <citation type="journal article" date="2013" name="PLoS Genet.">
        <title>Distinctive expansion of potential virulence genes in the genome of the oomycete fish pathogen Saprolegnia parasitica.</title>
        <authorList>
            <person name="Jiang R.H."/>
            <person name="de Bruijn I."/>
            <person name="Haas B.J."/>
            <person name="Belmonte R."/>
            <person name="Lobach L."/>
            <person name="Christie J."/>
            <person name="van den Ackerveken G."/>
            <person name="Bottin A."/>
            <person name="Bulone V."/>
            <person name="Diaz-Moreno S.M."/>
            <person name="Dumas B."/>
            <person name="Fan L."/>
            <person name="Gaulin E."/>
            <person name="Govers F."/>
            <person name="Grenville-Briggs L.J."/>
            <person name="Horner N.R."/>
            <person name="Levin J.Z."/>
            <person name="Mammella M."/>
            <person name="Meijer H.J."/>
            <person name="Morris P."/>
            <person name="Nusbaum C."/>
            <person name="Oome S."/>
            <person name="Phillips A.J."/>
            <person name="van Rooyen D."/>
            <person name="Rzeszutek E."/>
            <person name="Saraiva M."/>
            <person name="Secombes C.J."/>
            <person name="Seidl M.F."/>
            <person name="Snel B."/>
            <person name="Stassen J.H."/>
            <person name="Sykes S."/>
            <person name="Tripathy S."/>
            <person name="van den Berg H."/>
            <person name="Vega-Arreguin J.C."/>
            <person name="Wawra S."/>
            <person name="Young S.K."/>
            <person name="Zeng Q."/>
            <person name="Dieguez-Uribeondo J."/>
            <person name="Russ C."/>
            <person name="Tyler B.M."/>
            <person name="van West P."/>
        </authorList>
    </citation>
    <scope>NUCLEOTIDE SEQUENCE [LARGE SCALE GENOMIC DNA]</scope>
    <source>
        <strain evidence="1 2">CBS 223.65</strain>
    </source>
</reference>
<name>A0A067BQ11_SAPPC</name>
<evidence type="ECO:0008006" key="3">
    <source>
        <dbReference type="Google" id="ProtNLM"/>
    </source>
</evidence>
<dbReference type="Gene3D" id="2.60.120.10">
    <property type="entry name" value="Jelly Rolls"/>
    <property type="match status" value="1"/>
</dbReference>
<protein>
    <recommendedName>
        <fullName evidence="3">Cyclic nucleotide-binding domain-containing protein</fullName>
    </recommendedName>
</protein>
<dbReference type="STRING" id="695850.A0A067BQ11"/>
<evidence type="ECO:0000313" key="2">
    <source>
        <dbReference type="Proteomes" id="UP000030745"/>
    </source>
</evidence>
<organism evidence="1 2">
    <name type="scientific">Saprolegnia parasitica (strain CBS 223.65)</name>
    <dbReference type="NCBI Taxonomy" id="695850"/>
    <lineage>
        <taxon>Eukaryota</taxon>
        <taxon>Sar</taxon>
        <taxon>Stramenopiles</taxon>
        <taxon>Oomycota</taxon>
        <taxon>Saprolegniomycetes</taxon>
        <taxon>Saprolegniales</taxon>
        <taxon>Saprolegniaceae</taxon>
        <taxon>Saprolegnia</taxon>
    </lineage>
</organism>
<dbReference type="InterPro" id="IPR014710">
    <property type="entry name" value="RmlC-like_jellyroll"/>
</dbReference>
<dbReference type="AlphaFoldDB" id="A0A067BQ11"/>
<evidence type="ECO:0000313" key="1">
    <source>
        <dbReference type="EMBL" id="KDO16416.1"/>
    </source>
</evidence>
<gene>
    <name evidence="1" type="ORF">SPRG_17488</name>
</gene>
<dbReference type="EMBL" id="KK584135">
    <property type="protein sequence ID" value="KDO16416.1"/>
    <property type="molecule type" value="Genomic_DNA"/>
</dbReference>
<proteinExistence type="predicted"/>
<feature type="non-terminal residue" evidence="1">
    <location>
        <position position="61"/>
    </location>
</feature>
<dbReference type="KEGG" id="spar:SPRG_17488"/>
<dbReference type="RefSeq" id="XP_012212875.1">
    <property type="nucleotide sequence ID" value="XM_012357485.1"/>
</dbReference>
<keyword evidence="2" id="KW-1185">Reference proteome</keyword>
<dbReference type="GeneID" id="24139028"/>
<dbReference type="SUPFAM" id="SSF51206">
    <property type="entry name" value="cAMP-binding domain-like"/>
    <property type="match status" value="1"/>
</dbReference>
<dbReference type="Proteomes" id="UP000030745">
    <property type="component" value="Unassembled WGS sequence"/>
</dbReference>
<sequence>MKGATLCALDMLASRRSASTVYAIRDCQISKMPRVIFDYILRVYPDVLAHVTREVAYRSTN</sequence>
<accession>A0A067BQ11</accession>
<dbReference type="VEuPathDB" id="FungiDB:SPRG_17488"/>